<proteinExistence type="predicted"/>
<feature type="transmembrane region" description="Helical" evidence="2">
    <location>
        <begin position="928"/>
        <end position="948"/>
    </location>
</feature>
<dbReference type="OrthoDB" id="292792at2"/>
<feature type="compositionally biased region" description="Polar residues" evidence="1">
    <location>
        <begin position="217"/>
        <end position="231"/>
    </location>
</feature>
<protein>
    <submittedName>
        <fullName evidence="3">AAA ATPase containing von Willebrand factor type A (VWA) domain</fullName>
    </submittedName>
</protein>
<dbReference type="InterPro" id="IPR006141">
    <property type="entry name" value="Intein_N"/>
</dbReference>
<evidence type="ECO:0000313" key="4">
    <source>
        <dbReference type="Proteomes" id="UP000002384"/>
    </source>
</evidence>
<feature type="compositionally biased region" description="Polar residues" evidence="1">
    <location>
        <begin position="121"/>
        <end position="147"/>
    </location>
</feature>
<accession>B7KLF0</accession>
<feature type="transmembrane region" description="Helical" evidence="2">
    <location>
        <begin position="853"/>
        <end position="879"/>
    </location>
</feature>
<name>B7KLF0_GLOC7</name>
<dbReference type="Gene3D" id="2.170.16.10">
    <property type="entry name" value="Hedgehog/Intein (Hint) domain"/>
    <property type="match status" value="1"/>
</dbReference>
<feature type="compositionally biased region" description="Low complexity" evidence="1">
    <location>
        <begin position="168"/>
        <end position="179"/>
    </location>
</feature>
<evidence type="ECO:0000256" key="2">
    <source>
        <dbReference type="SAM" id="Phobius"/>
    </source>
</evidence>
<feature type="compositionally biased region" description="Basic and acidic residues" evidence="1">
    <location>
        <begin position="232"/>
        <end position="261"/>
    </location>
</feature>
<dbReference type="HOGENOM" id="CLU_245577_0_0_3"/>
<dbReference type="CDD" id="cd00081">
    <property type="entry name" value="Hint"/>
    <property type="match status" value="1"/>
</dbReference>
<dbReference type="GO" id="GO:0016539">
    <property type="term" value="P:intein-mediated protein splicing"/>
    <property type="evidence" value="ECO:0007669"/>
    <property type="project" value="InterPro"/>
</dbReference>
<dbReference type="NCBIfam" id="TIGR01443">
    <property type="entry name" value="intein_Cterm"/>
    <property type="match status" value="1"/>
</dbReference>
<dbReference type="InterPro" id="IPR036844">
    <property type="entry name" value="Hint_dom_sf"/>
</dbReference>
<evidence type="ECO:0000256" key="1">
    <source>
        <dbReference type="SAM" id="MobiDB-lite"/>
    </source>
</evidence>
<feature type="transmembrane region" description="Helical" evidence="2">
    <location>
        <begin position="885"/>
        <end position="908"/>
    </location>
</feature>
<feature type="compositionally biased region" description="Low complexity" evidence="1">
    <location>
        <begin position="148"/>
        <end position="157"/>
    </location>
</feature>
<feature type="compositionally biased region" description="Basic and acidic residues" evidence="1">
    <location>
        <begin position="183"/>
        <end position="212"/>
    </location>
</feature>
<dbReference type="PROSITE" id="PS50817">
    <property type="entry name" value="INTEIN_N_TER"/>
    <property type="match status" value="1"/>
</dbReference>
<dbReference type="eggNOG" id="COG1372">
    <property type="taxonomic scope" value="Bacteria"/>
</dbReference>
<dbReference type="SUPFAM" id="SSF51294">
    <property type="entry name" value="Hedgehog/intein (Hint) domain"/>
    <property type="match status" value="1"/>
</dbReference>
<dbReference type="EMBL" id="CP001291">
    <property type="protein sequence ID" value="ACK72522.1"/>
    <property type="molecule type" value="Genomic_DNA"/>
</dbReference>
<dbReference type="PROSITE" id="PS50818">
    <property type="entry name" value="INTEIN_C_TER"/>
    <property type="match status" value="1"/>
</dbReference>
<feature type="region of interest" description="Disordered" evidence="1">
    <location>
        <begin position="69"/>
        <end position="96"/>
    </location>
</feature>
<feature type="region of interest" description="Disordered" evidence="1">
    <location>
        <begin position="1036"/>
        <end position="1088"/>
    </location>
</feature>
<dbReference type="STRING" id="65393.PCC7424_4151"/>
<dbReference type="Proteomes" id="UP000002384">
    <property type="component" value="Chromosome"/>
</dbReference>
<keyword evidence="4" id="KW-1185">Reference proteome</keyword>
<feature type="region of interest" description="Disordered" evidence="1">
    <location>
        <begin position="1157"/>
        <end position="1209"/>
    </location>
</feature>
<organism evidence="3 4">
    <name type="scientific">Gloeothece citriformis (strain PCC 7424)</name>
    <name type="common">Cyanothece sp. (strain PCC 7424)</name>
    <dbReference type="NCBI Taxonomy" id="65393"/>
    <lineage>
        <taxon>Bacteria</taxon>
        <taxon>Bacillati</taxon>
        <taxon>Cyanobacteriota</taxon>
        <taxon>Cyanophyceae</taxon>
        <taxon>Oscillatoriophycideae</taxon>
        <taxon>Chroococcales</taxon>
        <taxon>Aphanothecaceae</taxon>
        <taxon>Gloeothece</taxon>
        <taxon>Gloeothece citriformis</taxon>
    </lineage>
</organism>
<keyword evidence="2" id="KW-0472">Membrane</keyword>
<dbReference type="Pfam" id="PF07591">
    <property type="entry name" value="PT-HINT"/>
    <property type="match status" value="1"/>
</dbReference>
<keyword evidence="2" id="KW-1133">Transmembrane helix</keyword>
<gene>
    <name evidence="3" type="ordered locus">PCC7424_4151</name>
</gene>
<dbReference type="InterPro" id="IPR030934">
    <property type="entry name" value="Intein_C"/>
</dbReference>
<reference evidence="4" key="1">
    <citation type="journal article" date="2011" name="MBio">
        <title>Novel metabolic attributes of the genus Cyanothece, comprising a group of unicellular nitrogen-fixing Cyanobacteria.</title>
        <authorList>
            <person name="Bandyopadhyay A."/>
            <person name="Elvitigala T."/>
            <person name="Welsh E."/>
            <person name="Stockel J."/>
            <person name="Liberton M."/>
            <person name="Min H."/>
            <person name="Sherman L.A."/>
            <person name="Pakrasi H.B."/>
        </authorList>
    </citation>
    <scope>NUCLEOTIDE SEQUENCE [LARGE SCALE GENOMIC DNA]</scope>
    <source>
        <strain evidence="4">PCC 7424</strain>
    </source>
</reference>
<feature type="region of interest" description="Disordered" evidence="1">
    <location>
        <begin position="111"/>
        <end position="287"/>
    </location>
</feature>
<dbReference type="RefSeq" id="WP_015956107.1">
    <property type="nucleotide sequence ID" value="NC_011729.1"/>
</dbReference>
<dbReference type="KEGG" id="cyc:PCC7424_4151"/>
<keyword evidence="2" id="KW-0812">Transmembrane</keyword>
<evidence type="ECO:0000313" key="3">
    <source>
        <dbReference type="EMBL" id="ACK72522.1"/>
    </source>
</evidence>
<sequence length="1568" mass="170256">MTKTKVQKPSSWSLNLPSKASRANSQFLPVASLPVPGIIGEQQQESLPEYKTTSPDWVKNHSLIKGLSTLTPNSAVQPTLKENPNSSQETIDIEQNSQPIKIQKLCSTCQQEKEEKILQPQPLTQANVPLESETQTENQQAEQPKQTENNQELNLENAPKTRENKSLNSNNPPETVNNNLAKIKAEKEQNQPEKAPENSDKKRESDSSKSQEDSPSNANQSSPNTSENKTPSPEKREKDKPLETKETVKSEQKQEPSKTLEEIPQAQTLKEAMASEKTSNLKPENNGKANLKTEAEKEQSLTVASQTQAEQNTLKAQTQQLASTGINFALPKQSQMQGGENTATPEQQRAMANNLASNFFAQATTRLQQITELGQEIPARLQGITESAKASVLGTVEQQKATVNAQIAQQRNQAQNQAQTSIAQIQAQYQTVSTAIAQQTATNRQQISTKHTTALQTVDQKQNSQLTRLERLYGNAAEQYRNKGTQVGDEAIAIGEEKATAWESQIKGQDDNFWDGPLSDNRLKARAKAAREVAKQYKDGLIEEANKQADQISQGKDKDIQAIRDMAQQSRQSLQQLQQQSLENLNASQQQGLAQIGQAKTQLIQTINQTLQATLQTLAQQQVAQVQFLNDYGQRQILAIERDAQKAIASLQDGVNQAGTKLQQALQDASNQLQGIEAPNPEELGGVFTEILGQFDQAMATVQGQTEQGITASQHGITGGGQQAVGAVNAIAQSGLSESTAISEGATTTLTQLNQGARESFNQIQQTYSTTVNQTKETALQGFNQVTEGIQTAFDQANQNLETGFQESANNLEQGLRGALRGNQESNLVDDIKTYADQAADQEQPRWKTVLKVVLVIAVIVVAIVVAPAVIGAVGALAGALGASAAAASAIGAVVGGAIVGAASGAVIQMGNNAIDGKPIMEGVGKAAIVGAIGGALGGAGGVLGNVLGQAGRLGTGLTQSVLKFGIDAAFDIAGGIFGDLSVGNPITLEGVLIGAGIGAAVQISTANLGKLGRLGRNIEGMQTRTFQAGERLGGRLGDRIRSPFGGGRAETTAGSSSNVDLPGNRLDVETESPKGLTQDSELPMTPREQEVLENTANKRGNELTPEELDTELALAGKGESKPIDEGEFVEEIKLPNDHEWKQKQDGTWCRFSGQGDCLPPGKRPQRQAAEQANKKIKTSSGTGEALAKSKGYGDAPEGYNWTNQNGEPVLRRNPDKANELLELKPDPKNPEQFIPVVSPPKDYKWVSQSNNKFTLEPQADNLPPIEFDPARNAFIDKNTQNIYVPPSASGNSDWGRHQWGNPSVDPCFPPGTIVKTPKGDRKIEELRVGDLVIAYDFEANTLVAQPILHLYKNTTQQLVDISVGDELITSTRLHQFWVENSKEWLPACTLETGMNLRSVGENSIPVDFAKTYDAQSTTYNLEVSQVHNYFVGTLGILVHNGGDDKASNFEDTTKKSAKIYEIVDLSPGKEVIIYRGKTTQDSVNDRFKQHLNDDATKKLNWMEKYKQGELTIREIARGDWTDYETAVWEKHFIDEALSKNYPLVNDLRAHPISQEKYQQYKHLHSPC</sequence>